<evidence type="ECO:0000313" key="2">
    <source>
        <dbReference type="Proteomes" id="UP000095228"/>
    </source>
</evidence>
<dbReference type="Proteomes" id="UP000095228">
    <property type="component" value="Chromosome"/>
</dbReference>
<dbReference type="AlphaFoldDB" id="A0A1D8AU05"/>
<dbReference type="EMBL" id="CP016094">
    <property type="protein sequence ID" value="AOS44375.1"/>
    <property type="molecule type" value="Genomic_DNA"/>
</dbReference>
<accession>A0A1D8AU05</accession>
<sequence>MPTPNLGALRAVADRLDGLELSYAFVGGSVVNLLLDDPAFAPARPTDDVDVIVEVVADKRYSELEARIRALGFNHDMREGAPLCRWVLGNLTVDIMPTDGAEIGLNTTWFKEALATATEQEFSHTRLKLVSPAAFLATKYVAFVDRGYGDYYASHDLEDFITVVDGREGIVADIDRAPAELRKYLVTAVRALLAVPAFDEALPGQIPPDQASQLRLPKLRAKLHAIAGLR</sequence>
<name>A0A1D8AU05_9BACT</name>
<reference evidence="1 2" key="1">
    <citation type="submission" date="2016-06" db="EMBL/GenBank/DDBJ databases">
        <title>Three novel species with peptidoglycan cell walls form the new genus Lacunisphaera gen. nov. in the family Opitutaceae of the verrucomicrobial subdivision 4.</title>
        <authorList>
            <person name="Rast P."/>
            <person name="Gloeckner I."/>
            <person name="Jogler M."/>
            <person name="Boedeker C."/>
            <person name="Jeske O."/>
            <person name="Wiegand S."/>
            <person name="Reinhardt R."/>
            <person name="Schumann P."/>
            <person name="Rohde M."/>
            <person name="Spring S."/>
            <person name="Gloeckner F.O."/>
            <person name="Jogler C."/>
        </authorList>
    </citation>
    <scope>NUCLEOTIDE SEQUENCE [LARGE SCALE GENOMIC DNA]</scope>
    <source>
        <strain evidence="1 2">IG16b</strain>
    </source>
</reference>
<protein>
    <recommendedName>
        <fullName evidence="3">Nucleotidyl transferase AbiEii toxin, Type IV TA system</fullName>
    </recommendedName>
</protein>
<keyword evidence="2" id="KW-1185">Reference proteome</keyword>
<dbReference type="InterPro" id="IPR043519">
    <property type="entry name" value="NT_sf"/>
</dbReference>
<evidence type="ECO:0008006" key="3">
    <source>
        <dbReference type="Google" id="ProtNLM"/>
    </source>
</evidence>
<gene>
    <name evidence="1" type="ORF">Verru16b_01437</name>
</gene>
<organism evidence="1 2">
    <name type="scientific">Lacunisphaera limnophila</name>
    <dbReference type="NCBI Taxonomy" id="1838286"/>
    <lineage>
        <taxon>Bacteria</taxon>
        <taxon>Pseudomonadati</taxon>
        <taxon>Verrucomicrobiota</taxon>
        <taxon>Opitutia</taxon>
        <taxon>Opitutales</taxon>
        <taxon>Opitutaceae</taxon>
        <taxon>Lacunisphaera</taxon>
    </lineage>
</organism>
<dbReference type="OrthoDB" id="114489at2"/>
<dbReference type="KEGG" id="obg:Verru16b_01437"/>
<dbReference type="SUPFAM" id="SSF81301">
    <property type="entry name" value="Nucleotidyltransferase"/>
    <property type="match status" value="1"/>
</dbReference>
<proteinExistence type="predicted"/>
<dbReference type="RefSeq" id="WP_069961627.1">
    <property type="nucleotide sequence ID" value="NZ_CP016094.1"/>
</dbReference>
<evidence type="ECO:0000313" key="1">
    <source>
        <dbReference type="EMBL" id="AOS44375.1"/>
    </source>
</evidence>
<dbReference type="Gene3D" id="3.30.460.40">
    <property type="match status" value="1"/>
</dbReference>